<feature type="chain" id="PRO_5046940937" evidence="1">
    <location>
        <begin position="29"/>
        <end position="169"/>
    </location>
</feature>
<organism evidence="2 3">
    <name type="scientific">Sphaerospermopsis kisseleviana CS-549</name>
    <dbReference type="NCBI Taxonomy" id="3021783"/>
    <lineage>
        <taxon>Bacteria</taxon>
        <taxon>Bacillati</taxon>
        <taxon>Cyanobacteriota</taxon>
        <taxon>Cyanophyceae</taxon>
        <taxon>Nostocales</taxon>
        <taxon>Aphanizomenonaceae</taxon>
        <taxon>Sphaerospermopsis</taxon>
        <taxon>Sphaerospermopsis kisseleviana</taxon>
    </lineage>
</organism>
<gene>
    <name evidence="2" type="ORF">PN497_21755</name>
</gene>
<feature type="signal peptide" evidence="1">
    <location>
        <begin position="1"/>
        <end position="28"/>
    </location>
</feature>
<keyword evidence="1" id="KW-0732">Signal</keyword>
<sequence length="169" mass="18572">MRNIFTTLQALLKTVLLVSALTTIPSTASFARAEYSNNQTYAQIAQVDPYTSQIRDQLIRAALAAGFSGYTLTHDPFIGNLGRGGYDDITINLRSGVSYAIVGVCDSDCRDIDLKLYDDNGNLIVSDTENDDTPFVWVTPRWNARFTIRVIMPSCSNAPCRYGIGAFGK</sequence>
<name>A0ABT4ZY45_9CYAN</name>
<dbReference type="EMBL" id="JAQMTI010000278">
    <property type="protein sequence ID" value="MDB9443955.1"/>
    <property type="molecule type" value="Genomic_DNA"/>
</dbReference>
<reference evidence="2 3" key="1">
    <citation type="submission" date="2023-01" db="EMBL/GenBank/DDBJ databases">
        <title>Genomes from the Australian National Cyanobacteria Reference Collection.</title>
        <authorList>
            <person name="Willis A."/>
            <person name="Lee E.M.F."/>
        </authorList>
    </citation>
    <scope>NUCLEOTIDE SEQUENCE [LARGE SCALE GENOMIC DNA]</scope>
    <source>
        <strain evidence="2 3">CS-549</strain>
    </source>
</reference>
<accession>A0ABT4ZY45</accession>
<protein>
    <submittedName>
        <fullName evidence="2">Uncharacterized protein</fullName>
    </submittedName>
</protein>
<evidence type="ECO:0000256" key="1">
    <source>
        <dbReference type="SAM" id="SignalP"/>
    </source>
</evidence>
<proteinExistence type="predicted"/>
<dbReference type="Proteomes" id="UP001211711">
    <property type="component" value="Unassembled WGS sequence"/>
</dbReference>
<dbReference type="RefSeq" id="WP_272110855.1">
    <property type="nucleotide sequence ID" value="NZ_JAQMTI010000278.1"/>
</dbReference>
<comment type="caution">
    <text evidence="2">The sequence shown here is derived from an EMBL/GenBank/DDBJ whole genome shotgun (WGS) entry which is preliminary data.</text>
</comment>
<keyword evidence="3" id="KW-1185">Reference proteome</keyword>
<evidence type="ECO:0000313" key="3">
    <source>
        <dbReference type="Proteomes" id="UP001211711"/>
    </source>
</evidence>
<evidence type="ECO:0000313" key="2">
    <source>
        <dbReference type="EMBL" id="MDB9443955.1"/>
    </source>
</evidence>